<dbReference type="SUPFAM" id="SSF161098">
    <property type="entry name" value="MetI-like"/>
    <property type="match status" value="1"/>
</dbReference>
<evidence type="ECO:0000313" key="11">
    <source>
        <dbReference type="EMBL" id="MDQ0472272.1"/>
    </source>
</evidence>
<sequence length="221" mass="23815">MTWTHYLPALLKGAQVTAEIAVASTVLGAVLAFAAGIARVEGGRVLSWIALVYIEIFRGTSLLVQLFWLYYALPLVGVSFSPVVTGIAGLALNIGAYGAEVVRGALLAVPPQQREAARALNFGRTHTLLRICLPQAVVEMMPSFGNLAVQNLKDTSLVSLISISDLTFRAQSLRNISLDSVTIYSMTLIGYFVMALVLTALMRWLEAALRRGPAFPRSVHG</sequence>
<dbReference type="InterPro" id="IPR000515">
    <property type="entry name" value="MetI-like"/>
</dbReference>
<keyword evidence="3 9" id="KW-0813">Transport</keyword>
<feature type="transmembrane region" description="Helical" evidence="9">
    <location>
        <begin position="45"/>
        <end position="71"/>
    </location>
</feature>
<protein>
    <submittedName>
        <fullName evidence="11">Polar amino acid transport system permease protein</fullName>
    </submittedName>
</protein>
<feature type="transmembrane region" description="Helical" evidence="9">
    <location>
        <begin position="20"/>
        <end position="38"/>
    </location>
</feature>
<evidence type="ECO:0000256" key="8">
    <source>
        <dbReference type="ARBA" id="ARBA00023136"/>
    </source>
</evidence>
<dbReference type="Proteomes" id="UP001242480">
    <property type="component" value="Unassembled WGS sequence"/>
</dbReference>
<evidence type="ECO:0000256" key="1">
    <source>
        <dbReference type="ARBA" id="ARBA00004429"/>
    </source>
</evidence>
<dbReference type="InterPro" id="IPR010065">
    <property type="entry name" value="AA_ABC_transptr_permease_3TM"/>
</dbReference>
<feature type="transmembrane region" description="Helical" evidence="9">
    <location>
        <begin position="181"/>
        <end position="201"/>
    </location>
</feature>
<evidence type="ECO:0000256" key="7">
    <source>
        <dbReference type="ARBA" id="ARBA00022989"/>
    </source>
</evidence>
<dbReference type="PANTHER" id="PTHR30614">
    <property type="entry name" value="MEMBRANE COMPONENT OF AMINO ACID ABC TRANSPORTER"/>
    <property type="match status" value="1"/>
</dbReference>
<reference evidence="11 12" key="1">
    <citation type="submission" date="2023-07" db="EMBL/GenBank/DDBJ databases">
        <title>Genomic Encyclopedia of Type Strains, Phase IV (KMG-IV): sequencing the most valuable type-strain genomes for metagenomic binning, comparative biology and taxonomic classification.</title>
        <authorList>
            <person name="Goeker M."/>
        </authorList>
    </citation>
    <scope>NUCLEOTIDE SEQUENCE [LARGE SCALE GENOMIC DNA]</scope>
    <source>
        <strain evidence="11 12">DSM 19619</strain>
    </source>
</reference>
<dbReference type="NCBIfam" id="TIGR01726">
    <property type="entry name" value="HEQRo_perm_3TM"/>
    <property type="match status" value="1"/>
</dbReference>
<name>A0ABU0JDB0_9HYPH</name>
<keyword evidence="6" id="KW-0029">Amino-acid transport</keyword>
<evidence type="ECO:0000313" key="12">
    <source>
        <dbReference type="Proteomes" id="UP001242480"/>
    </source>
</evidence>
<dbReference type="Pfam" id="PF00528">
    <property type="entry name" value="BPD_transp_1"/>
    <property type="match status" value="1"/>
</dbReference>
<proteinExistence type="inferred from homology"/>
<evidence type="ECO:0000256" key="3">
    <source>
        <dbReference type="ARBA" id="ARBA00022448"/>
    </source>
</evidence>
<accession>A0ABU0JDB0</accession>
<dbReference type="InterPro" id="IPR043429">
    <property type="entry name" value="ArtM/GltK/GlnP/TcyL/YhdX-like"/>
</dbReference>
<evidence type="ECO:0000256" key="2">
    <source>
        <dbReference type="ARBA" id="ARBA00010072"/>
    </source>
</evidence>
<dbReference type="CDD" id="cd06261">
    <property type="entry name" value="TM_PBP2"/>
    <property type="match status" value="1"/>
</dbReference>
<dbReference type="RefSeq" id="WP_307278832.1">
    <property type="nucleotide sequence ID" value="NZ_JAUSVX010000011.1"/>
</dbReference>
<comment type="caution">
    <text evidence="11">The sequence shown here is derived from an EMBL/GenBank/DDBJ whole genome shotgun (WGS) entry which is preliminary data.</text>
</comment>
<keyword evidence="5 9" id="KW-0812">Transmembrane</keyword>
<feature type="domain" description="ABC transmembrane type-1" evidence="10">
    <location>
        <begin position="14"/>
        <end position="202"/>
    </location>
</feature>
<evidence type="ECO:0000256" key="5">
    <source>
        <dbReference type="ARBA" id="ARBA00022692"/>
    </source>
</evidence>
<organism evidence="11 12">
    <name type="scientific">Labrys wisconsinensis</name>
    <dbReference type="NCBI Taxonomy" id="425677"/>
    <lineage>
        <taxon>Bacteria</taxon>
        <taxon>Pseudomonadati</taxon>
        <taxon>Pseudomonadota</taxon>
        <taxon>Alphaproteobacteria</taxon>
        <taxon>Hyphomicrobiales</taxon>
        <taxon>Xanthobacteraceae</taxon>
        <taxon>Labrys</taxon>
    </lineage>
</organism>
<dbReference type="PROSITE" id="PS50928">
    <property type="entry name" value="ABC_TM1"/>
    <property type="match status" value="1"/>
</dbReference>
<evidence type="ECO:0000256" key="6">
    <source>
        <dbReference type="ARBA" id="ARBA00022970"/>
    </source>
</evidence>
<gene>
    <name evidence="11" type="ORF">QO011_005301</name>
</gene>
<dbReference type="NCBIfam" id="TIGR03004">
    <property type="entry name" value="ectoine_ehuC"/>
    <property type="match status" value="1"/>
</dbReference>
<dbReference type="InterPro" id="IPR014342">
    <property type="entry name" value="Ectoine_EhuC"/>
</dbReference>
<keyword evidence="4" id="KW-1003">Cell membrane</keyword>
<evidence type="ECO:0000256" key="4">
    <source>
        <dbReference type="ARBA" id="ARBA00022475"/>
    </source>
</evidence>
<evidence type="ECO:0000259" key="10">
    <source>
        <dbReference type="PROSITE" id="PS50928"/>
    </source>
</evidence>
<keyword evidence="12" id="KW-1185">Reference proteome</keyword>
<dbReference type="Gene3D" id="1.10.3720.10">
    <property type="entry name" value="MetI-like"/>
    <property type="match status" value="1"/>
</dbReference>
<dbReference type="EMBL" id="JAUSVX010000011">
    <property type="protein sequence ID" value="MDQ0472272.1"/>
    <property type="molecule type" value="Genomic_DNA"/>
</dbReference>
<comment type="similarity">
    <text evidence="2">Belongs to the binding-protein-dependent transport system permease family. HisMQ subfamily.</text>
</comment>
<keyword evidence="7 9" id="KW-1133">Transmembrane helix</keyword>
<dbReference type="PANTHER" id="PTHR30614:SF0">
    <property type="entry name" value="L-CYSTINE TRANSPORT SYSTEM PERMEASE PROTEIN TCYL"/>
    <property type="match status" value="1"/>
</dbReference>
<dbReference type="InterPro" id="IPR035906">
    <property type="entry name" value="MetI-like_sf"/>
</dbReference>
<keyword evidence="8 9" id="KW-0472">Membrane</keyword>
<comment type="subcellular location">
    <subcellularLocation>
        <location evidence="1">Cell inner membrane</location>
        <topology evidence="1">Multi-pass membrane protein</topology>
    </subcellularLocation>
    <subcellularLocation>
        <location evidence="9">Cell membrane</location>
        <topology evidence="9">Multi-pass membrane protein</topology>
    </subcellularLocation>
</comment>
<evidence type="ECO:0000256" key="9">
    <source>
        <dbReference type="RuleBase" id="RU363032"/>
    </source>
</evidence>